<dbReference type="EMBL" id="CP053921">
    <property type="protein sequence ID" value="QKG70519.1"/>
    <property type="molecule type" value="Genomic_DNA"/>
</dbReference>
<evidence type="ECO:0000313" key="3">
    <source>
        <dbReference type="Proteomes" id="UP000504693"/>
    </source>
</evidence>
<dbReference type="SUPFAM" id="SSF53474">
    <property type="entry name" value="alpha/beta-Hydrolases"/>
    <property type="match status" value="1"/>
</dbReference>
<protein>
    <submittedName>
        <fullName evidence="2">Alpha/beta hydrolase</fullName>
    </submittedName>
</protein>
<keyword evidence="3" id="KW-1185">Reference proteome</keyword>
<dbReference type="PANTHER" id="PTHR43798">
    <property type="entry name" value="MONOACYLGLYCEROL LIPASE"/>
    <property type="match status" value="1"/>
</dbReference>
<dbReference type="Gene3D" id="3.40.50.1820">
    <property type="entry name" value="alpha/beta hydrolase"/>
    <property type="match status" value="1"/>
</dbReference>
<dbReference type="AlphaFoldDB" id="A0A7D3XHJ9"/>
<dbReference type="Pfam" id="PF12697">
    <property type="entry name" value="Abhydrolase_6"/>
    <property type="match status" value="1"/>
</dbReference>
<evidence type="ECO:0000313" key="2">
    <source>
        <dbReference type="EMBL" id="QKG70519.1"/>
    </source>
</evidence>
<gene>
    <name evidence="2" type="ORF">HQR01_03580</name>
</gene>
<accession>A0A7D3XHJ9</accession>
<dbReference type="Proteomes" id="UP000504693">
    <property type="component" value="Chromosome"/>
</dbReference>
<dbReference type="RefSeq" id="WP_173212635.1">
    <property type="nucleotide sequence ID" value="NZ_CP053921.1"/>
</dbReference>
<name>A0A7D3XHJ9_9SPHN</name>
<dbReference type="InterPro" id="IPR050266">
    <property type="entry name" value="AB_hydrolase_sf"/>
</dbReference>
<feature type="domain" description="AB hydrolase-1" evidence="1">
    <location>
        <begin position="73"/>
        <end position="295"/>
    </location>
</feature>
<dbReference type="InterPro" id="IPR029058">
    <property type="entry name" value="AB_hydrolase_fold"/>
</dbReference>
<dbReference type="KEGG" id="emv:HQR01_03580"/>
<reference evidence="2 3" key="1">
    <citation type="submission" date="2020-05" db="EMBL/GenBank/DDBJ databases">
        <title>Erythrobacter mangrovi sp. nov., isolated from rhizosphere soil of mangrove plant (Kandelia candel).</title>
        <authorList>
            <person name="Ye Y.H."/>
        </authorList>
    </citation>
    <scope>NUCLEOTIDE SEQUENCE [LARGE SCALE GENOMIC DNA]</scope>
    <source>
        <strain evidence="2 3">EB310</strain>
    </source>
</reference>
<dbReference type="InterPro" id="IPR000073">
    <property type="entry name" value="AB_hydrolase_1"/>
</dbReference>
<organism evidence="2 3">
    <name type="scientific">Erythrobacter mangrovi</name>
    <dbReference type="NCBI Taxonomy" id="2739433"/>
    <lineage>
        <taxon>Bacteria</taxon>
        <taxon>Pseudomonadati</taxon>
        <taxon>Pseudomonadota</taxon>
        <taxon>Alphaproteobacteria</taxon>
        <taxon>Sphingomonadales</taxon>
        <taxon>Erythrobacteraceae</taxon>
        <taxon>Erythrobacter/Porphyrobacter group</taxon>
        <taxon>Erythrobacter</taxon>
    </lineage>
</organism>
<keyword evidence="2" id="KW-0378">Hydrolase</keyword>
<proteinExistence type="predicted"/>
<sequence length="314" mass="34668">MGSILQNLALRLDAGFNAKHIDRFRNGWPASSRSDISFFETDRVLFRYREIAGPSGAPTLVFTADPPVTLEHYDAMIELASKDFRLVIFELPGQGFSPGKSAYRFGFRETNDEVARFLRQVAGEGAIYAFSCVAGLAAVDIATRYPELVCALILIQAADPGGLDVWKKSRDPKGILRKPILGQYMMRKLAGDRMPKWFELALGRASDHERFCSCSRTSMGHGALWSLASAFQAYHNADIELAQPAQPCLAIWGELDGSHTPETRASTTNMAPGMEVRSLPAAGHFPELQDPAIVFRTIKDWLATQRIGENEKAS</sequence>
<evidence type="ECO:0000259" key="1">
    <source>
        <dbReference type="Pfam" id="PF12697"/>
    </source>
</evidence>
<dbReference type="GO" id="GO:0016787">
    <property type="term" value="F:hydrolase activity"/>
    <property type="evidence" value="ECO:0007669"/>
    <property type="project" value="UniProtKB-KW"/>
</dbReference>